<reference evidence="4" key="1">
    <citation type="journal article" date="2017" name="Nat. Microbiol.">
        <title>Global analysis of biosynthetic gene clusters reveals vast potential of secondary metabolite production in Penicillium species.</title>
        <authorList>
            <person name="Nielsen J.C."/>
            <person name="Grijseels S."/>
            <person name="Prigent S."/>
            <person name="Ji B."/>
            <person name="Dainat J."/>
            <person name="Nielsen K.F."/>
            <person name="Frisvad J.C."/>
            <person name="Workman M."/>
            <person name="Nielsen J."/>
        </authorList>
    </citation>
    <scope>NUCLEOTIDE SEQUENCE [LARGE SCALE GENOMIC DNA]</scope>
    <source>
        <strain evidence="4">IBT 29486</strain>
    </source>
</reference>
<accession>A0A1V6S963</accession>
<feature type="signal peptide" evidence="2">
    <location>
        <begin position="1"/>
        <end position="19"/>
    </location>
</feature>
<evidence type="ECO:0008006" key="5">
    <source>
        <dbReference type="Google" id="ProtNLM"/>
    </source>
</evidence>
<dbReference type="AlphaFoldDB" id="A0A1V6S963"/>
<organism evidence="3 4">
    <name type="scientific">Penicillium vulpinum</name>
    <dbReference type="NCBI Taxonomy" id="29845"/>
    <lineage>
        <taxon>Eukaryota</taxon>
        <taxon>Fungi</taxon>
        <taxon>Dikarya</taxon>
        <taxon>Ascomycota</taxon>
        <taxon>Pezizomycotina</taxon>
        <taxon>Eurotiomycetes</taxon>
        <taxon>Eurotiomycetidae</taxon>
        <taxon>Eurotiales</taxon>
        <taxon>Aspergillaceae</taxon>
        <taxon>Penicillium</taxon>
    </lineage>
</organism>
<comment type="caution">
    <text evidence="3">The sequence shown here is derived from an EMBL/GenBank/DDBJ whole genome shotgun (WGS) entry which is preliminary data.</text>
</comment>
<dbReference type="Proteomes" id="UP000191518">
    <property type="component" value="Unassembled WGS sequence"/>
</dbReference>
<evidence type="ECO:0000313" key="3">
    <source>
        <dbReference type="EMBL" id="OQE10269.1"/>
    </source>
</evidence>
<feature type="compositionally biased region" description="Basic and acidic residues" evidence="1">
    <location>
        <begin position="103"/>
        <end position="117"/>
    </location>
</feature>
<evidence type="ECO:0000256" key="1">
    <source>
        <dbReference type="SAM" id="MobiDB-lite"/>
    </source>
</evidence>
<evidence type="ECO:0000313" key="4">
    <source>
        <dbReference type="Proteomes" id="UP000191518"/>
    </source>
</evidence>
<name>A0A1V6S963_9EURO</name>
<keyword evidence="2" id="KW-0732">Signal</keyword>
<keyword evidence="4" id="KW-1185">Reference proteome</keyword>
<feature type="region of interest" description="Disordered" evidence="1">
    <location>
        <begin position="101"/>
        <end position="212"/>
    </location>
</feature>
<dbReference type="EMBL" id="MDYP01000004">
    <property type="protein sequence ID" value="OQE10269.1"/>
    <property type="molecule type" value="Genomic_DNA"/>
</dbReference>
<feature type="chain" id="PRO_5011985986" description="Cyanovirin-N domain-containing protein" evidence="2">
    <location>
        <begin position="20"/>
        <end position="212"/>
    </location>
</feature>
<evidence type="ECO:0000256" key="2">
    <source>
        <dbReference type="SAM" id="SignalP"/>
    </source>
</evidence>
<sequence>MLSILLAVLPALLVGTSAAAVVPRDRTCTLELWERLGQNPVVGGDNSHTCGVELDYGDGRKDTLTTECNKIWHSGDHCYDSQLPNSICTHTSGSTDGYMNYGDQHKDFNEDDCKQDDSANPTGNGHNIIYTMPKDQGQNQNRGQEAPGNRARTHATQKASHSDMGPSELLSEHMDSAGNPVPDASWGPTRKQPDEDTDLFEAMNADTSEFEH</sequence>
<gene>
    <name evidence="3" type="ORF">PENVUL_c004G05547</name>
</gene>
<protein>
    <recommendedName>
        <fullName evidence="5">Cyanovirin-N domain-containing protein</fullName>
    </recommendedName>
</protein>
<proteinExistence type="predicted"/>